<gene>
    <name evidence="5" type="ORF">SAMN05216508_12415</name>
</gene>
<dbReference type="PANTHER" id="PTHR11516:SF60">
    <property type="entry name" value="PYRUVATE DEHYDROGENASE E1 COMPONENT SUBUNIT ALPHA"/>
    <property type="match status" value="1"/>
</dbReference>
<keyword evidence="2" id="KW-0560">Oxidoreductase</keyword>
<dbReference type="InterPro" id="IPR001017">
    <property type="entry name" value="DH_E1"/>
</dbReference>
<organism evidence="5 6">
    <name type="scientific">Eubacterium pyruvativorans</name>
    <dbReference type="NCBI Taxonomy" id="155865"/>
    <lineage>
        <taxon>Bacteria</taxon>
        <taxon>Bacillati</taxon>
        <taxon>Bacillota</taxon>
        <taxon>Clostridia</taxon>
        <taxon>Eubacteriales</taxon>
        <taxon>Eubacteriaceae</taxon>
        <taxon>Eubacterium</taxon>
    </lineage>
</organism>
<dbReference type="AlphaFoldDB" id="A0A1I7HU96"/>
<dbReference type="OrthoDB" id="9766715at2"/>
<dbReference type="InterPro" id="IPR050642">
    <property type="entry name" value="PDH_E1_Alpha_Subunit"/>
</dbReference>
<dbReference type="InterPro" id="IPR029061">
    <property type="entry name" value="THDP-binding"/>
</dbReference>
<accession>A0A1I7HU96</accession>
<evidence type="ECO:0000313" key="6">
    <source>
        <dbReference type="Proteomes" id="UP000198817"/>
    </source>
</evidence>
<dbReference type="RefSeq" id="WP_090164441.1">
    <property type="nucleotide sequence ID" value="NZ_CACVNK010000029.1"/>
</dbReference>
<dbReference type="GeneID" id="78355108"/>
<dbReference type="Gene3D" id="3.40.50.970">
    <property type="match status" value="1"/>
</dbReference>
<keyword evidence="5" id="KW-0670">Pyruvate</keyword>
<name>A0A1I7HU96_9FIRM</name>
<comment type="cofactor">
    <cofactor evidence="1">
        <name>thiamine diphosphate</name>
        <dbReference type="ChEBI" id="CHEBI:58937"/>
    </cofactor>
</comment>
<dbReference type="PANTHER" id="PTHR11516">
    <property type="entry name" value="PYRUVATE DEHYDROGENASE E1 COMPONENT, ALPHA SUBUNIT BACTERIAL AND ORGANELLAR"/>
    <property type="match status" value="1"/>
</dbReference>
<dbReference type="STRING" id="155865.SAMN05216515_12615"/>
<evidence type="ECO:0000256" key="2">
    <source>
        <dbReference type="ARBA" id="ARBA00023002"/>
    </source>
</evidence>
<dbReference type="EMBL" id="FPBT01000024">
    <property type="protein sequence ID" value="SFU64295.1"/>
    <property type="molecule type" value="Genomic_DNA"/>
</dbReference>
<sequence length="328" mass="36396">MNVSKEQMQHMYQTMMRIRKFELNAQNDFANGKIVGFLHLYLGEEAIATGVCENLRKDDFITSTHRGHGHIIAKGGDMKYMMAELYGKSDGYCKGKGGSMHIADRDLGILGANGIVGAGQDIAVGAGLSCKYRGTDQVCVCFFGDGSTNQGTFHEALNMASIWKLPVIFVCENNHFGISMSQSRHQAIKDIADRAAAYGIPGVAVDGNDVMAVYEAANEAVARARKGQGPTLIECKTWRWRGHFEGDPSVYKDPKEQEEWLEKEPAKRYRKFLSENNVMTEAEMDQMDQNIDDEIEAAKAFADASPYPAPEDVAKDVYTDIVEEVRVR</sequence>
<dbReference type="GO" id="GO:0006086">
    <property type="term" value="P:pyruvate decarboxylation to acetyl-CoA"/>
    <property type="evidence" value="ECO:0007669"/>
    <property type="project" value="TreeGrafter"/>
</dbReference>
<keyword evidence="6" id="KW-1185">Reference proteome</keyword>
<evidence type="ECO:0000259" key="4">
    <source>
        <dbReference type="Pfam" id="PF00676"/>
    </source>
</evidence>
<reference evidence="5 6" key="1">
    <citation type="submission" date="2016-10" db="EMBL/GenBank/DDBJ databases">
        <authorList>
            <person name="de Groot N.N."/>
        </authorList>
    </citation>
    <scope>NUCLEOTIDE SEQUENCE [LARGE SCALE GENOMIC DNA]</scope>
    <source>
        <strain evidence="5 6">KHGC13</strain>
    </source>
</reference>
<dbReference type="FunFam" id="3.40.50.970:FF:000013">
    <property type="entry name" value="Pyruvate dehydrogenase E1 component subunit alpha"/>
    <property type="match status" value="1"/>
</dbReference>
<dbReference type="Proteomes" id="UP000198817">
    <property type="component" value="Unassembled WGS sequence"/>
</dbReference>
<dbReference type="GO" id="GO:0004739">
    <property type="term" value="F:pyruvate dehydrogenase (acetyl-transferring) activity"/>
    <property type="evidence" value="ECO:0007669"/>
    <property type="project" value="TreeGrafter"/>
</dbReference>
<proteinExistence type="predicted"/>
<evidence type="ECO:0000256" key="1">
    <source>
        <dbReference type="ARBA" id="ARBA00001964"/>
    </source>
</evidence>
<evidence type="ECO:0000313" key="5">
    <source>
        <dbReference type="EMBL" id="SFU64295.1"/>
    </source>
</evidence>
<evidence type="ECO:0000256" key="3">
    <source>
        <dbReference type="ARBA" id="ARBA00023052"/>
    </source>
</evidence>
<keyword evidence="3" id="KW-0786">Thiamine pyrophosphate</keyword>
<dbReference type="SUPFAM" id="SSF52518">
    <property type="entry name" value="Thiamin diphosphate-binding fold (THDP-binding)"/>
    <property type="match status" value="1"/>
</dbReference>
<protein>
    <submittedName>
        <fullName evidence="5">Pyruvate dehydrogenase E1 component alpha subunit</fullName>
    </submittedName>
</protein>
<dbReference type="CDD" id="cd02000">
    <property type="entry name" value="TPP_E1_PDC_ADC_BCADC"/>
    <property type="match status" value="1"/>
</dbReference>
<feature type="domain" description="Dehydrogenase E1 component" evidence="4">
    <location>
        <begin position="14"/>
        <end position="311"/>
    </location>
</feature>
<dbReference type="Pfam" id="PF00676">
    <property type="entry name" value="E1_dh"/>
    <property type="match status" value="1"/>
</dbReference>